<dbReference type="EMBL" id="SDMP01000007">
    <property type="protein sequence ID" value="RYR48088.1"/>
    <property type="molecule type" value="Genomic_DNA"/>
</dbReference>
<keyword evidence="2" id="KW-1185">Reference proteome</keyword>
<sequence>MDCGIWVTQWMIRDHLWRHYGVQHVNAATRMRLAVDLVMKSHNDLAQAVISKAIGHWERKLA</sequence>
<reference evidence="1 2" key="1">
    <citation type="submission" date="2019-01" db="EMBL/GenBank/DDBJ databases">
        <title>Sequencing of cultivated peanut Arachis hypogaea provides insights into genome evolution and oil improvement.</title>
        <authorList>
            <person name="Chen X."/>
        </authorList>
    </citation>
    <scope>NUCLEOTIDE SEQUENCE [LARGE SCALE GENOMIC DNA]</scope>
    <source>
        <strain evidence="2">cv. Fuhuasheng</strain>
        <tissue evidence="1">Leaves</tissue>
    </source>
</reference>
<dbReference type="AlphaFoldDB" id="A0A445CAX6"/>
<comment type="caution">
    <text evidence="1">The sequence shown here is derived from an EMBL/GenBank/DDBJ whole genome shotgun (WGS) entry which is preliminary data.</text>
</comment>
<evidence type="ECO:0008006" key="3">
    <source>
        <dbReference type="Google" id="ProtNLM"/>
    </source>
</evidence>
<proteinExistence type="predicted"/>
<organism evidence="1 2">
    <name type="scientific">Arachis hypogaea</name>
    <name type="common">Peanut</name>
    <dbReference type="NCBI Taxonomy" id="3818"/>
    <lineage>
        <taxon>Eukaryota</taxon>
        <taxon>Viridiplantae</taxon>
        <taxon>Streptophyta</taxon>
        <taxon>Embryophyta</taxon>
        <taxon>Tracheophyta</taxon>
        <taxon>Spermatophyta</taxon>
        <taxon>Magnoliopsida</taxon>
        <taxon>eudicotyledons</taxon>
        <taxon>Gunneridae</taxon>
        <taxon>Pentapetalae</taxon>
        <taxon>rosids</taxon>
        <taxon>fabids</taxon>
        <taxon>Fabales</taxon>
        <taxon>Fabaceae</taxon>
        <taxon>Papilionoideae</taxon>
        <taxon>50 kb inversion clade</taxon>
        <taxon>dalbergioids sensu lato</taxon>
        <taxon>Dalbergieae</taxon>
        <taxon>Pterocarpus clade</taxon>
        <taxon>Arachis</taxon>
    </lineage>
</organism>
<protein>
    <recommendedName>
        <fullName evidence="3">Ubiquitin-like protease family profile domain-containing protein</fullName>
    </recommendedName>
</protein>
<dbReference type="Proteomes" id="UP000289738">
    <property type="component" value="Chromosome A07"/>
</dbReference>
<accession>A0A445CAX6</accession>
<evidence type="ECO:0000313" key="1">
    <source>
        <dbReference type="EMBL" id="RYR48088.1"/>
    </source>
</evidence>
<gene>
    <name evidence="1" type="ORF">Ahy_A07g034077</name>
</gene>
<name>A0A445CAX6_ARAHY</name>
<evidence type="ECO:0000313" key="2">
    <source>
        <dbReference type="Proteomes" id="UP000289738"/>
    </source>
</evidence>